<dbReference type="EMBL" id="JBHSXN010000003">
    <property type="protein sequence ID" value="MFC6954172.1"/>
    <property type="molecule type" value="Genomic_DNA"/>
</dbReference>
<dbReference type="PRINTS" id="PR01607">
    <property type="entry name" value="APYRASEFAMLY"/>
</dbReference>
<dbReference type="InterPro" id="IPR008334">
    <property type="entry name" value="5'-Nucleotdase_C"/>
</dbReference>
<dbReference type="InterPro" id="IPR006179">
    <property type="entry name" value="5_nucleotidase/apyrase"/>
</dbReference>
<dbReference type="Pfam" id="PF00149">
    <property type="entry name" value="Metallophos"/>
    <property type="match status" value="1"/>
</dbReference>
<gene>
    <name evidence="4" type="ORF">ACFQGB_15015</name>
</gene>
<evidence type="ECO:0000259" key="2">
    <source>
        <dbReference type="Pfam" id="PF00149"/>
    </source>
</evidence>
<dbReference type="PANTHER" id="PTHR11575:SF24">
    <property type="entry name" value="5'-NUCLEOTIDASE"/>
    <property type="match status" value="1"/>
</dbReference>
<dbReference type="Gene3D" id="3.60.21.10">
    <property type="match status" value="1"/>
</dbReference>
<name>A0ABD5VFF2_9EURY</name>
<keyword evidence="5" id="KW-1185">Reference proteome</keyword>
<feature type="domain" description="Calcineurin-like phosphoesterase" evidence="2">
    <location>
        <begin position="1"/>
        <end position="192"/>
    </location>
</feature>
<dbReference type="InterPro" id="IPR036907">
    <property type="entry name" value="5'-Nucleotdase_C_sf"/>
</dbReference>
<dbReference type="Gene3D" id="3.90.780.10">
    <property type="entry name" value="5'-Nucleotidase, C-terminal domain"/>
    <property type="match status" value="1"/>
</dbReference>
<dbReference type="AlphaFoldDB" id="A0ABD5VFF2"/>
<dbReference type="Proteomes" id="UP001596395">
    <property type="component" value="Unassembled WGS sequence"/>
</dbReference>
<dbReference type="InterPro" id="IPR004843">
    <property type="entry name" value="Calcineurin-like_PHP"/>
</dbReference>
<proteinExistence type="predicted"/>
<evidence type="ECO:0000259" key="3">
    <source>
        <dbReference type="Pfam" id="PF02872"/>
    </source>
</evidence>
<feature type="domain" description="5'-Nucleotidase C-terminal" evidence="3">
    <location>
        <begin position="272"/>
        <end position="410"/>
    </location>
</feature>
<dbReference type="RefSeq" id="WP_336351129.1">
    <property type="nucleotide sequence ID" value="NZ_JAZAQL010000003.1"/>
</dbReference>
<dbReference type="SUPFAM" id="SSF55816">
    <property type="entry name" value="5'-nucleotidase (syn. UDP-sugar hydrolase), C-terminal domain"/>
    <property type="match status" value="1"/>
</dbReference>
<reference evidence="4 5" key="1">
    <citation type="journal article" date="2019" name="Int. J. Syst. Evol. Microbiol.">
        <title>The Global Catalogue of Microorganisms (GCM) 10K type strain sequencing project: providing services to taxonomists for standard genome sequencing and annotation.</title>
        <authorList>
            <consortium name="The Broad Institute Genomics Platform"/>
            <consortium name="The Broad Institute Genome Sequencing Center for Infectious Disease"/>
            <person name="Wu L."/>
            <person name="Ma J."/>
        </authorList>
    </citation>
    <scope>NUCLEOTIDE SEQUENCE [LARGE SCALE GENOMIC DNA]</scope>
    <source>
        <strain evidence="4 5">GX26</strain>
    </source>
</reference>
<evidence type="ECO:0000256" key="1">
    <source>
        <dbReference type="ARBA" id="ARBA00022729"/>
    </source>
</evidence>
<dbReference type="PANTHER" id="PTHR11575">
    <property type="entry name" value="5'-NUCLEOTIDASE-RELATED"/>
    <property type="match status" value="1"/>
</dbReference>
<evidence type="ECO:0000313" key="4">
    <source>
        <dbReference type="EMBL" id="MFC6954172.1"/>
    </source>
</evidence>
<dbReference type="Pfam" id="PF02872">
    <property type="entry name" value="5_nucleotid_C"/>
    <property type="match status" value="1"/>
</dbReference>
<dbReference type="SUPFAM" id="SSF56300">
    <property type="entry name" value="Metallo-dependent phosphatases"/>
    <property type="match status" value="1"/>
</dbReference>
<dbReference type="InterPro" id="IPR029052">
    <property type="entry name" value="Metallo-depent_PP-like"/>
</dbReference>
<keyword evidence="1" id="KW-0732">Signal</keyword>
<comment type="caution">
    <text evidence="4">The sequence shown here is derived from an EMBL/GenBank/DDBJ whole genome shotgun (WGS) entry which is preliminary data.</text>
</comment>
<accession>A0ABD5VFF2</accession>
<organism evidence="4 5">
    <name type="scientific">Halorubellus litoreus</name>
    <dbReference type="NCBI Taxonomy" id="755308"/>
    <lineage>
        <taxon>Archaea</taxon>
        <taxon>Methanobacteriati</taxon>
        <taxon>Methanobacteriota</taxon>
        <taxon>Stenosarchaea group</taxon>
        <taxon>Halobacteria</taxon>
        <taxon>Halobacteriales</taxon>
        <taxon>Halorubellaceae</taxon>
        <taxon>Halorubellus</taxon>
    </lineage>
</organism>
<sequence>MRVLHYADVEAGLDSPERAGRLATVLREEGGDDPVVTDGGDTLAPGVLGLSTKGKHALAFQDAVSPAVATFGNHDFDHGRTAAREVTWESPARYVTGNVMEGGQPFGDAAPWTIVDRADGALGVVGITDPDASVPDSLAVEDPIRAVRTAVSELRDHGVRAVLVLAHAGDDVVRTVARQQGVDAIAAGHVHRVGRERVSGTPIVRPGVNGEVVWELDFDGERVTTDDHDVERAVVDESVAEILQAERYRVGLEDTVGYLEEPLVRDTAKRLVGRERAGSLVATAYREGASADVGVLDTLAIREGPRLSGTVSRGDVVGLVPFAAPLCRIEVSGRTLSRLLRESVVTDDRAARGPGAYACWLQVAGATLGVADDGTVESVRVDGEPIDGNRDYVVGTNTYVLGSDEFPAVDRRHLLAQGDDQYEAVVALFEQGRTSGIPDGFVEPV</sequence>
<evidence type="ECO:0000313" key="5">
    <source>
        <dbReference type="Proteomes" id="UP001596395"/>
    </source>
</evidence>
<protein>
    <submittedName>
        <fullName evidence="4">Bifunctional metallophosphatase/5'-nucleotidase</fullName>
    </submittedName>
</protein>